<evidence type="ECO:0000313" key="11">
    <source>
        <dbReference type="EMBL" id="OCC15274.1"/>
    </source>
</evidence>
<protein>
    <recommendedName>
        <fullName evidence="10">Tripartite ATP-independent periplasmic transporters DctQ component domain-containing protein</fullName>
    </recommendedName>
</protein>
<dbReference type="AlphaFoldDB" id="A0A1B9F612"/>
<keyword evidence="4" id="KW-0997">Cell inner membrane</keyword>
<sequence length="138" mass="15597">MRYCFNKSFIATQELELTIFSAMFLLGAGYTLKKDSHVRVDVIYHRVRKRKKAFINCIGTIIFLIPGCFLAIKTAIPFVEASWRIGEGSPDPGGLPAYYLIKGLIPLGFFLLALQAISFFIDNLRLLLGKQARKDVKH</sequence>
<keyword evidence="12" id="KW-1185">Reference proteome</keyword>
<evidence type="ECO:0000313" key="12">
    <source>
        <dbReference type="Proteomes" id="UP000093080"/>
    </source>
</evidence>
<evidence type="ECO:0000259" key="10">
    <source>
        <dbReference type="Pfam" id="PF04290"/>
    </source>
</evidence>
<dbReference type="EMBL" id="MAGO01000006">
    <property type="protein sequence ID" value="OCC15274.1"/>
    <property type="molecule type" value="Genomic_DNA"/>
</dbReference>
<dbReference type="Proteomes" id="UP000093080">
    <property type="component" value="Unassembled WGS sequence"/>
</dbReference>
<keyword evidence="5 9" id="KW-0812">Transmembrane</keyword>
<dbReference type="PANTHER" id="PTHR35011">
    <property type="entry name" value="2,3-DIKETO-L-GULONATE TRAP TRANSPORTER SMALL PERMEASE PROTEIN YIAM"/>
    <property type="match status" value="1"/>
</dbReference>
<name>A0A1B9F612_9BACT</name>
<keyword evidence="2" id="KW-0813">Transport</keyword>
<dbReference type="STRING" id="1156395.DBT_1397"/>
<dbReference type="GO" id="GO:0005886">
    <property type="term" value="C:plasma membrane"/>
    <property type="evidence" value="ECO:0007669"/>
    <property type="project" value="UniProtKB-SubCell"/>
</dbReference>
<proteinExistence type="inferred from homology"/>
<comment type="subcellular location">
    <subcellularLocation>
        <location evidence="1">Cell inner membrane</location>
        <topology evidence="1">Multi-pass membrane protein</topology>
    </subcellularLocation>
</comment>
<organism evidence="11 12">
    <name type="scientific">Dissulfuribacter thermophilus</name>
    <dbReference type="NCBI Taxonomy" id="1156395"/>
    <lineage>
        <taxon>Bacteria</taxon>
        <taxon>Pseudomonadati</taxon>
        <taxon>Thermodesulfobacteriota</taxon>
        <taxon>Dissulfuribacteria</taxon>
        <taxon>Dissulfuribacterales</taxon>
        <taxon>Dissulfuribacteraceae</taxon>
        <taxon>Dissulfuribacter</taxon>
    </lineage>
</organism>
<keyword evidence="3" id="KW-1003">Cell membrane</keyword>
<evidence type="ECO:0000256" key="8">
    <source>
        <dbReference type="ARBA" id="ARBA00038436"/>
    </source>
</evidence>
<comment type="caution">
    <text evidence="11">The sequence shown here is derived from an EMBL/GenBank/DDBJ whole genome shotgun (WGS) entry which is preliminary data.</text>
</comment>
<evidence type="ECO:0000256" key="1">
    <source>
        <dbReference type="ARBA" id="ARBA00004429"/>
    </source>
</evidence>
<feature type="transmembrane region" description="Helical" evidence="9">
    <location>
        <begin position="53"/>
        <end position="79"/>
    </location>
</feature>
<feature type="domain" description="Tripartite ATP-independent periplasmic transporters DctQ component" evidence="10">
    <location>
        <begin position="1"/>
        <end position="125"/>
    </location>
</feature>
<feature type="transmembrane region" description="Helical" evidence="9">
    <location>
        <begin position="15"/>
        <end position="32"/>
    </location>
</feature>
<evidence type="ECO:0000256" key="2">
    <source>
        <dbReference type="ARBA" id="ARBA00022448"/>
    </source>
</evidence>
<evidence type="ECO:0000256" key="6">
    <source>
        <dbReference type="ARBA" id="ARBA00022989"/>
    </source>
</evidence>
<evidence type="ECO:0000256" key="9">
    <source>
        <dbReference type="SAM" id="Phobius"/>
    </source>
</evidence>
<gene>
    <name evidence="11" type="ORF">DBT_1397</name>
</gene>
<dbReference type="InterPro" id="IPR007387">
    <property type="entry name" value="TRAP_DctQ"/>
</dbReference>
<accession>A0A1B9F612</accession>
<keyword evidence="6 9" id="KW-1133">Transmembrane helix</keyword>
<dbReference type="Pfam" id="PF04290">
    <property type="entry name" value="DctQ"/>
    <property type="match status" value="1"/>
</dbReference>
<reference evidence="11 12" key="1">
    <citation type="submission" date="2016-06" db="EMBL/GenBank/DDBJ databases">
        <title>Respiratory ammonification of nitrate coupled to the oxidation of elemental sulfur in deep-sea autotrophic thermophilic bacteria.</title>
        <authorList>
            <person name="Slobodkina G.B."/>
            <person name="Mardanov A.V."/>
            <person name="Ravin N.V."/>
            <person name="Frolova A.A."/>
            <person name="Viryasiv M.B."/>
            <person name="Chernyh N.A."/>
            <person name="Bonch-Osmolovskaya E.A."/>
            <person name="Slobodkin A.I."/>
        </authorList>
    </citation>
    <scope>NUCLEOTIDE SEQUENCE [LARGE SCALE GENOMIC DNA]</scope>
    <source>
        <strain evidence="11 12">S69</strain>
    </source>
</reference>
<keyword evidence="7 9" id="KW-0472">Membrane</keyword>
<feature type="transmembrane region" description="Helical" evidence="9">
    <location>
        <begin position="99"/>
        <end position="121"/>
    </location>
</feature>
<evidence type="ECO:0000256" key="3">
    <source>
        <dbReference type="ARBA" id="ARBA00022475"/>
    </source>
</evidence>
<dbReference type="InterPro" id="IPR055348">
    <property type="entry name" value="DctQ"/>
</dbReference>
<dbReference type="PATRIC" id="fig|1156395.6.peg.1411"/>
<evidence type="ECO:0000256" key="5">
    <source>
        <dbReference type="ARBA" id="ARBA00022692"/>
    </source>
</evidence>
<dbReference type="PANTHER" id="PTHR35011:SF4">
    <property type="entry name" value="SLL1102 PROTEIN"/>
    <property type="match status" value="1"/>
</dbReference>
<evidence type="ECO:0000256" key="4">
    <source>
        <dbReference type="ARBA" id="ARBA00022519"/>
    </source>
</evidence>
<comment type="similarity">
    <text evidence="8">Belongs to the TRAP transporter small permease family.</text>
</comment>
<evidence type="ECO:0000256" key="7">
    <source>
        <dbReference type="ARBA" id="ARBA00023136"/>
    </source>
</evidence>